<dbReference type="EC" id="5.3.3.4" evidence="1"/>
<dbReference type="Proteomes" id="UP001261666">
    <property type="component" value="Unassembled WGS sequence"/>
</dbReference>
<sequence length="91" mass="10507">MLFSVRMDVDIPRDLDPEVRADTLAREKAYSQELQRSGKWPHIWRVVGAYSNISVFDVDSNEELHDLLWNLPLFPYMTIDVTPLAPHPSAI</sequence>
<organism evidence="1 2">
    <name type="scientific">Nocardioides zeae</name>
    <dbReference type="NCBI Taxonomy" id="1457234"/>
    <lineage>
        <taxon>Bacteria</taxon>
        <taxon>Bacillati</taxon>
        <taxon>Actinomycetota</taxon>
        <taxon>Actinomycetes</taxon>
        <taxon>Propionibacteriales</taxon>
        <taxon>Nocardioidaceae</taxon>
        <taxon>Nocardioides</taxon>
    </lineage>
</organism>
<proteinExistence type="predicted"/>
<accession>A0ACC6IJ67</accession>
<gene>
    <name evidence="1" type="ORF">QE364_002429</name>
</gene>
<protein>
    <submittedName>
        <fullName evidence="1">Muconolactone D-isomerase</fullName>
        <ecNumber evidence="1">5.3.3.4</ecNumber>
    </submittedName>
</protein>
<evidence type="ECO:0000313" key="2">
    <source>
        <dbReference type="Proteomes" id="UP001261666"/>
    </source>
</evidence>
<reference evidence="1" key="1">
    <citation type="submission" date="2023-08" db="EMBL/GenBank/DDBJ databases">
        <title>Functional and genomic diversity of the sorghum phyllosphere microbiome.</title>
        <authorList>
            <person name="Shade A."/>
        </authorList>
    </citation>
    <scope>NUCLEOTIDE SEQUENCE</scope>
    <source>
        <strain evidence="1">SORGH_AS_0885</strain>
    </source>
</reference>
<evidence type="ECO:0000313" key="1">
    <source>
        <dbReference type="EMBL" id="MDR6210714.1"/>
    </source>
</evidence>
<comment type="caution">
    <text evidence="1">The sequence shown here is derived from an EMBL/GenBank/DDBJ whole genome shotgun (WGS) entry which is preliminary data.</text>
</comment>
<name>A0ACC6IJ67_9ACTN</name>
<keyword evidence="1" id="KW-0413">Isomerase</keyword>
<dbReference type="EMBL" id="JAVIZJ010000006">
    <property type="protein sequence ID" value="MDR6210714.1"/>
    <property type="molecule type" value="Genomic_DNA"/>
</dbReference>
<keyword evidence="2" id="KW-1185">Reference proteome</keyword>